<evidence type="ECO:0000313" key="1">
    <source>
        <dbReference type="EMBL" id="CAA9559967.1"/>
    </source>
</evidence>
<sequence length="64" mass="6915">MSIGSCGRAAGLLRARTGCAGHRRSTYPQRRTAIQACHPYVCQDPPDGVFILGTTLRSRSSVRP</sequence>
<reference evidence="1" key="1">
    <citation type="submission" date="2020-02" db="EMBL/GenBank/DDBJ databases">
        <authorList>
            <person name="Meier V. D."/>
        </authorList>
    </citation>
    <scope>NUCLEOTIDE SEQUENCE</scope>
    <source>
        <strain evidence="1">AVDCRST_MAG70</strain>
    </source>
</reference>
<organism evidence="1">
    <name type="scientific">uncultured Thermomicrobiales bacterium</name>
    <dbReference type="NCBI Taxonomy" id="1645740"/>
    <lineage>
        <taxon>Bacteria</taxon>
        <taxon>Pseudomonadati</taxon>
        <taxon>Thermomicrobiota</taxon>
        <taxon>Thermomicrobia</taxon>
        <taxon>Thermomicrobiales</taxon>
        <taxon>environmental samples</taxon>
    </lineage>
</organism>
<name>A0A6J4UU46_9BACT</name>
<accession>A0A6J4UU46</accession>
<dbReference type="EMBL" id="CADCWH010000253">
    <property type="protein sequence ID" value="CAA9559967.1"/>
    <property type="molecule type" value="Genomic_DNA"/>
</dbReference>
<protein>
    <submittedName>
        <fullName evidence="1">Uncharacterized protein</fullName>
    </submittedName>
</protein>
<dbReference type="AlphaFoldDB" id="A0A6J4UU46"/>
<proteinExistence type="predicted"/>
<gene>
    <name evidence="1" type="ORF">AVDCRST_MAG70-1583</name>
</gene>